<dbReference type="CDD" id="cd06261">
    <property type="entry name" value="TM_PBP2"/>
    <property type="match status" value="1"/>
</dbReference>
<feature type="transmembrane region" description="Helical" evidence="7">
    <location>
        <begin position="89"/>
        <end position="107"/>
    </location>
</feature>
<dbReference type="RefSeq" id="WP_131799408.1">
    <property type="nucleotide sequence ID" value="NZ_FAOZ01000003.1"/>
</dbReference>
<keyword evidence="2 7" id="KW-0813">Transport</keyword>
<dbReference type="PANTHER" id="PTHR30151">
    <property type="entry name" value="ALKANE SULFONATE ABC TRANSPORTER-RELATED, MEMBRANE SUBUNIT"/>
    <property type="match status" value="1"/>
</dbReference>
<evidence type="ECO:0000256" key="8">
    <source>
        <dbReference type="SAM" id="MobiDB-lite"/>
    </source>
</evidence>
<keyword evidence="6 7" id="KW-0472">Membrane</keyword>
<organism evidence="10 11">
    <name type="scientific">Parafrankia irregularis</name>
    <dbReference type="NCBI Taxonomy" id="795642"/>
    <lineage>
        <taxon>Bacteria</taxon>
        <taxon>Bacillati</taxon>
        <taxon>Actinomycetota</taxon>
        <taxon>Actinomycetes</taxon>
        <taxon>Frankiales</taxon>
        <taxon>Frankiaceae</taxon>
        <taxon>Parafrankia</taxon>
    </lineage>
</organism>
<evidence type="ECO:0000256" key="5">
    <source>
        <dbReference type="ARBA" id="ARBA00022989"/>
    </source>
</evidence>
<feature type="region of interest" description="Disordered" evidence="8">
    <location>
        <begin position="1"/>
        <end position="63"/>
    </location>
</feature>
<feature type="compositionally biased region" description="Polar residues" evidence="8">
    <location>
        <begin position="1"/>
        <end position="14"/>
    </location>
</feature>
<dbReference type="GO" id="GO:0055085">
    <property type="term" value="P:transmembrane transport"/>
    <property type="evidence" value="ECO:0007669"/>
    <property type="project" value="InterPro"/>
</dbReference>
<dbReference type="Gene3D" id="1.10.3720.10">
    <property type="entry name" value="MetI-like"/>
    <property type="match status" value="1"/>
</dbReference>
<evidence type="ECO:0000256" key="3">
    <source>
        <dbReference type="ARBA" id="ARBA00022475"/>
    </source>
</evidence>
<accession>A0A0S4QGG7</accession>
<dbReference type="GO" id="GO:0005886">
    <property type="term" value="C:plasma membrane"/>
    <property type="evidence" value="ECO:0007669"/>
    <property type="project" value="UniProtKB-SubCell"/>
</dbReference>
<dbReference type="PROSITE" id="PS50928">
    <property type="entry name" value="ABC_TM1"/>
    <property type="match status" value="1"/>
</dbReference>
<feature type="transmembrane region" description="Helical" evidence="7">
    <location>
        <begin position="156"/>
        <end position="175"/>
    </location>
</feature>
<dbReference type="InterPro" id="IPR000515">
    <property type="entry name" value="MetI-like"/>
</dbReference>
<proteinExistence type="inferred from homology"/>
<evidence type="ECO:0000259" key="9">
    <source>
        <dbReference type="PROSITE" id="PS50928"/>
    </source>
</evidence>
<feature type="compositionally biased region" description="Pro residues" evidence="8">
    <location>
        <begin position="20"/>
        <end position="55"/>
    </location>
</feature>
<evidence type="ECO:0000256" key="6">
    <source>
        <dbReference type="ARBA" id="ARBA00023136"/>
    </source>
</evidence>
<dbReference type="Pfam" id="PF00528">
    <property type="entry name" value="BPD_transp_1"/>
    <property type="match status" value="1"/>
</dbReference>
<dbReference type="AlphaFoldDB" id="A0A0S4QGG7"/>
<dbReference type="SUPFAM" id="SSF161098">
    <property type="entry name" value="MetI-like"/>
    <property type="match status" value="1"/>
</dbReference>
<feature type="transmembrane region" description="Helical" evidence="7">
    <location>
        <begin position="215"/>
        <end position="234"/>
    </location>
</feature>
<dbReference type="Proteomes" id="UP000198802">
    <property type="component" value="Unassembled WGS sequence"/>
</dbReference>
<keyword evidence="4 7" id="KW-0812">Transmembrane</keyword>
<feature type="transmembrane region" description="Helical" evidence="7">
    <location>
        <begin position="187"/>
        <end position="209"/>
    </location>
</feature>
<evidence type="ECO:0000313" key="10">
    <source>
        <dbReference type="EMBL" id="CUU54641.1"/>
    </source>
</evidence>
<feature type="transmembrane region" description="Helical" evidence="7">
    <location>
        <begin position="312"/>
        <end position="332"/>
    </location>
</feature>
<dbReference type="InterPro" id="IPR035906">
    <property type="entry name" value="MetI-like_sf"/>
</dbReference>
<comment type="subcellular location">
    <subcellularLocation>
        <location evidence="1 7">Cell membrane</location>
        <topology evidence="1 7">Multi-pass membrane protein</topology>
    </subcellularLocation>
</comment>
<dbReference type="EMBL" id="FAOZ01000003">
    <property type="protein sequence ID" value="CUU54641.1"/>
    <property type="molecule type" value="Genomic_DNA"/>
</dbReference>
<evidence type="ECO:0000256" key="2">
    <source>
        <dbReference type="ARBA" id="ARBA00022448"/>
    </source>
</evidence>
<evidence type="ECO:0000256" key="1">
    <source>
        <dbReference type="ARBA" id="ARBA00004651"/>
    </source>
</evidence>
<reference evidence="11" key="1">
    <citation type="submission" date="2015-11" db="EMBL/GenBank/DDBJ databases">
        <authorList>
            <person name="Varghese N."/>
        </authorList>
    </citation>
    <scope>NUCLEOTIDE SEQUENCE [LARGE SCALE GENOMIC DNA]</scope>
    <source>
        <strain evidence="11">DSM 45899</strain>
    </source>
</reference>
<name>A0A0S4QGG7_9ACTN</name>
<evidence type="ECO:0000313" key="11">
    <source>
        <dbReference type="Proteomes" id="UP000198802"/>
    </source>
</evidence>
<gene>
    <name evidence="10" type="ORF">Ga0074812_103131</name>
</gene>
<keyword evidence="5 7" id="KW-1133">Transmembrane helix</keyword>
<feature type="domain" description="ABC transmembrane type-1" evidence="9">
    <location>
        <begin position="149"/>
        <end position="336"/>
    </location>
</feature>
<comment type="similarity">
    <text evidence="7">Belongs to the binding-protein-dependent transport system permease family.</text>
</comment>
<protein>
    <submittedName>
        <fullName evidence="10">ABC-type nitrate/sulfonate/bicarbonate transport system, permease component</fullName>
    </submittedName>
</protein>
<evidence type="ECO:0000256" key="4">
    <source>
        <dbReference type="ARBA" id="ARBA00022692"/>
    </source>
</evidence>
<sequence>MSRTPAVTASSTARGASPSAPVPPPTGTPPPTGPPPTGPSATKSPPPTAGPPPTGSPYTEAGTGAVAGTGALAATAGPRGHLRATLITVGYRTILAVAPIIVLAALWELLKALTSTEDARLPHTWQVLSYFASEGSTGEGELRLLLTNLGTTIQEAFVGLAIGIVAGGALGILTARYATFGRSIRPLLVLTQTLPVVAIAPALIIWLGHSWVSKAVLAALCSFFPIAVSVARGIEDIPAEARRVFASFGAGRWQVFRSLELPSALTQANAAVHTAAALAVVGAVVAELPAGSTEGMAVLVLSSAQFYNFEPAALWCAAITTAVGGLVTVYLAQAIFTRLAKLALRTSSLPTGDH</sequence>
<dbReference type="PANTHER" id="PTHR30151:SF20">
    <property type="entry name" value="ABC TRANSPORTER PERMEASE PROTEIN HI_0355-RELATED"/>
    <property type="match status" value="1"/>
</dbReference>
<keyword evidence="11" id="KW-1185">Reference proteome</keyword>
<keyword evidence="3" id="KW-1003">Cell membrane</keyword>
<evidence type="ECO:0000256" key="7">
    <source>
        <dbReference type="RuleBase" id="RU363032"/>
    </source>
</evidence>